<dbReference type="EMBL" id="LGSZ01000050">
    <property type="protein sequence ID" value="KPH79426.1"/>
    <property type="molecule type" value="Genomic_DNA"/>
</dbReference>
<protein>
    <submittedName>
        <fullName evidence="2">Glyoxalase</fullName>
    </submittedName>
</protein>
<dbReference type="PANTHER" id="PTHR40265">
    <property type="entry name" value="BLL2707 PROTEIN"/>
    <property type="match status" value="1"/>
</dbReference>
<dbReference type="Pfam" id="PF13468">
    <property type="entry name" value="Glyoxalase_3"/>
    <property type="match status" value="1"/>
</dbReference>
<dbReference type="OrthoDB" id="9812467at2"/>
<name>A0A0N1F372_9HYPH</name>
<dbReference type="SUPFAM" id="SSF54593">
    <property type="entry name" value="Glyoxalase/Bleomycin resistance protein/Dihydroxybiphenyl dioxygenase"/>
    <property type="match status" value="2"/>
</dbReference>
<evidence type="ECO:0000313" key="2">
    <source>
        <dbReference type="EMBL" id="KPH79426.1"/>
    </source>
</evidence>
<sequence>MPDTTIASAPRGLDHLVIGVRDLDAAGAFYESLGFTVGARNRHPWGTENRIVQFAGSFLELLTIGDAAAIAPPAARVFSFGSFMQDALARGEGLSMLVLESTDAKADAIAFKAAGIGDYEPFFFERQARRPDGSEVRVAFSLAFAADPLAPECGFFVCQQHEPQNFWNPAFQQHPNGASALTSAIIVTDSPAAHREFLSAFAGFPEVLEGNADLVLDLPRGRIDVLDPDAAQAIYHVEPDTTPARFLGFCVAVPDLDAVAKRLEAADVPFAHGEERIVVPAQAALGCVIAFEQA</sequence>
<dbReference type="Gene3D" id="3.10.180.10">
    <property type="entry name" value="2,3-Dihydroxybiphenyl 1,2-Dioxygenase, domain 1"/>
    <property type="match status" value="2"/>
</dbReference>
<dbReference type="PANTHER" id="PTHR40265:SF1">
    <property type="entry name" value="GLYOXALASE-LIKE DOMAIN-CONTAINING PROTEIN"/>
    <property type="match status" value="1"/>
</dbReference>
<accession>A0A0N1F372</accession>
<dbReference type="InterPro" id="IPR025870">
    <property type="entry name" value="Glyoxalase-like_dom"/>
</dbReference>
<comment type="caution">
    <text evidence="2">The sequence shown here is derived from an EMBL/GenBank/DDBJ whole genome shotgun (WGS) entry which is preliminary data.</text>
</comment>
<dbReference type="PATRIC" id="fig|1526658.3.peg.1438"/>
<proteinExistence type="predicted"/>
<reference evidence="2 3" key="1">
    <citation type="submission" date="2015-07" db="EMBL/GenBank/DDBJ databases">
        <title>Whole genome sequencing of Bosea vaviloviae isolated from cave pool.</title>
        <authorList>
            <person name="Tan N.E.H."/>
            <person name="Lee Y.P."/>
            <person name="Gan H.M."/>
            <person name="Barton H."/>
            <person name="Savka M.A."/>
        </authorList>
    </citation>
    <scope>NUCLEOTIDE SEQUENCE [LARGE SCALE GENOMIC DNA]</scope>
    <source>
        <strain evidence="2 3">SD260</strain>
    </source>
</reference>
<evidence type="ECO:0000259" key="1">
    <source>
        <dbReference type="Pfam" id="PF13468"/>
    </source>
</evidence>
<feature type="domain" description="Glyoxalase-like" evidence="1">
    <location>
        <begin position="13"/>
        <end position="199"/>
    </location>
</feature>
<dbReference type="RefSeq" id="WP_054210651.1">
    <property type="nucleotide sequence ID" value="NZ_LGSZ01000050.1"/>
</dbReference>
<organism evidence="2 3">
    <name type="scientific">Bosea vaviloviae</name>
    <dbReference type="NCBI Taxonomy" id="1526658"/>
    <lineage>
        <taxon>Bacteria</taxon>
        <taxon>Pseudomonadati</taxon>
        <taxon>Pseudomonadota</taxon>
        <taxon>Alphaproteobacteria</taxon>
        <taxon>Hyphomicrobiales</taxon>
        <taxon>Boseaceae</taxon>
        <taxon>Bosea</taxon>
    </lineage>
</organism>
<dbReference type="InterPro" id="IPR029068">
    <property type="entry name" value="Glyas_Bleomycin-R_OHBP_Dase"/>
</dbReference>
<dbReference type="Proteomes" id="UP000037822">
    <property type="component" value="Unassembled WGS sequence"/>
</dbReference>
<keyword evidence="3" id="KW-1185">Reference proteome</keyword>
<evidence type="ECO:0000313" key="3">
    <source>
        <dbReference type="Proteomes" id="UP000037822"/>
    </source>
</evidence>
<dbReference type="AlphaFoldDB" id="A0A0N1F372"/>
<gene>
    <name evidence="2" type="ORF">AE618_19070</name>
</gene>